<dbReference type="GO" id="GO:0016491">
    <property type="term" value="F:oxidoreductase activity"/>
    <property type="evidence" value="ECO:0007669"/>
    <property type="project" value="UniProtKB-KW"/>
</dbReference>
<dbReference type="SUPFAM" id="SSF51905">
    <property type="entry name" value="FAD/NAD(P)-binding domain"/>
    <property type="match status" value="1"/>
</dbReference>
<name>A0A9D1L8B7_9FIRM</name>
<dbReference type="PRINTS" id="PR00469">
    <property type="entry name" value="PNDRDTASEII"/>
</dbReference>
<accession>A0A9D1L8B7</accession>
<feature type="domain" description="FAD/NAD(P)-binding" evidence="2">
    <location>
        <begin position="4"/>
        <end position="298"/>
    </location>
</feature>
<gene>
    <name evidence="3" type="ORF">IAD16_04830</name>
</gene>
<keyword evidence="1" id="KW-0560">Oxidoreductase</keyword>
<dbReference type="AlphaFoldDB" id="A0A9D1L8B7"/>
<evidence type="ECO:0000256" key="1">
    <source>
        <dbReference type="ARBA" id="ARBA00023002"/>
    </source>
</evidence>
<dbReference type="PANTHER" id="PTHR42949">
    <property type="entry name" value="ANAEROBIC GLYCEROL-3-PHOSPHATE DEHYDROGENASE SUBUNIT B"/>
    <property type="match status" value="1"/>
</dbReference>
<protein>
    <submittedName>
        <fullName evidence="3">FAD-dependent oxidoreductase</fullName>
    </submittedName>
</protein>
<dbReference type="InterPro" id="IPR036188">
    <property type="entry name" value="FAD/NAD-bd_sf"/>
</dbReference>
<evidence type="ECO:0000313" key="3">
    <source>
        <dbReference type="EMBL" id="HIU27681.1"/>
    </source>
</evidence>
<dbReference type="PANTHER" id="PTHR42949:SF3">
    <property type="entry name" value="ANAEROBIC GLYCEROL-3-PHOSPHATE DEHYDROGENASE SUBUNIT B"/>
    <property type="match status" value="1"/>
</dbReference>
<dbReference type="InterPro" id="IPR051691">
    <property type="entry name" value="Metab_Enz_Cyan_OpOx_G3PDH"/>
</dbReference>
<reference evidence="3" key="2">
    <citation type="journal article" date="2021" name="PeerJ">
        <title>Extensive microbial diversity within the chicken gut microbiome revealed by metagenomics and culture.</title>
        <authorList>
            <person name="Gilroy R."/>
            <person name="Ravi A."/>
            <person name="Getino M."/>
            <person name="Pursley I."/>
            <person name="Horton D.L."/>
            <person name="Alikhan N.F."/>
            <person name="Baker D."/>
            <person name="Gharbi K."/>
            <person name="Hall N."/>
            <person name="Watson M."/>
            <person name="Adriaenssens E.M."/>
            <person name="Foster-Nyarko E."/>
            <person name="Jarju S."/>
            <person name="Secka A."/>
            <person name="Antonio M."/>
            <person name="Oren A."/>
            <person name="Chaudhuri R.R."/>
            <person name="La Ragione R."/>
            <person name="Hildebrand F."/>
            <person name="Pallen M.J."/>
        </authorList>
    </citation>
    <scope>NUCLEOTIDE SEQUENCE</scope>
    <source>
        <strain evidence="3">11300</strain>
    </source>
</reference>
<comment type="caution">
    <text evidence="3">The sequence shown here is derived from an EMBL/GenBank/DDBJ whole genome shotgun (WGS) entry which is preliminary data.</text>
</comment>
<proteinExistence type="predicted"/>
<dbReference type="InterPro" id="IPR023753">
    <property type="entry name" value="FAD/NAD-binding_dom"/>
</dbReference>
<sequence length="442" mass="47984">MNSYDVIVIGGGPAGLAAAVSAKKNGAQVLLIEREDRLGGILKQCIHDGFGLLHFGEKLSGPEYARRFEDEFHSLNIDCKTLTFVTDIKKEKDGFDVHTVSRDGITVYKAGALILATGCRERTAKQVSIHGTRPAGVFTAGTAQHLVNLQGQMPTKKCVILGSGDIGLIMARRLTLEGAKVVGVYEVKPEPSGLTRNIMQCLQDYDIPLYLSHTVTRVLGHDRLEAVEIAQVDKDMKPVPGSGHIVECDALILSVGLIPENEIAESLGVNIDPKTKGPYCDDMLMTDVEGVFSCGNALHVNDLVDYVSESGNIAGAAAAGYSLGKKQGEWDKLSDKVPVETDGSVQYIVPQKIRRSGKDDIVFYFRSSRSMKKARLVIRSGGTIVMEKVLSNLKPPEMERFIIKRDVLLAEKKDSPVYVYLEGSDDGEISGVAHEKKGEGKI</sequence>
<dbReference type="Pfam" id="PF07992">
    <property type="entry name" value="Pyr_redox_2"/>
    <property type="match status" value="1"/>
</dbReference>
<dbReference type="PRINTS" id="PR00368">
    <property type="entry name" value="FADPNR"/>
</dbReference>
<evidence type="ECO:0000259" key="2">
    <source>
        <dbReference type="Pfam" id="PF07992"/>
    </source>
</evidence>
<dbReference type="EMBL" id="DVMO01000071">
    <property type="protein sequence ID" value="HIU27681.1"/>
    <property type="molecule type" value="Genomic_DNA"/>
</dbReference>
<dbReference type="Gene3D" id="3.50.50.60">
    <property type="entry name" value="FAD/NAD(P)-binding domain"/>
    <property type="match status" value="2"/>
</dbReference>
<reference evidence="3" key="1">
    <citation type="submission" date="2020-10" db="EMBL/GenBank/DDBJ databases">
        <authorList>
            <person name="Gilroy R."/>
        </authorList>
    </citation>
    <scope>NUCLEOTIDE SEQUENCE</scope>
    <source>
        <strain evidence="3">11300</strain>
    </source>
</reference>
<evidence type="ECO:0000313" key="4">
    <source>
        <dbReference type="Proteomes" id="UP000824091"/>
    </source>
</evidence>
<dbReference type="Proteomes" id="UP000824091">
    <property type="component" value="Unassembled WGS sequence"/>
</dbReference>
<organism evidence="3 4">
    <name type="scientific">Candidatus Fimisoma avicola</name>
    <dbReference type="NCBI Taxonomy" id="2840826"/>
    <lineage>
        <taxon>Bacteria</taxon>
        <taxon>Bacillati</taxon>
        <taxon>Bacillota</taxon>
        <taxon>Clostridia</taxon>
        <taxon>Eubacteriales</taxon>
        <taxon>Candidatus Fimisoma</taxon>
    </lineage>
</organism>